<dbReference type="InterPro" id="IPR039859">
    <property type="entry name" value="PFA4/ZDH16/20/ERF2-like"/>
</dbReference>
<keyword evidence="5 7" id="KW-0472">Membrane</keyword>
<keyword evidence="3 7" id="KW-0812">Transmembrane</keyword>
<evidence type="ECO:0000256" key="2">
    <source>
        <dbReference type="ARBA" id="ARBA00022679"/>
    </source>
</evidence>
<keyword evidence="2 7" id="KW-0808">Transferase</keyword>
<feature type="transmembrane region" description="Helical" evidence="7">
    <location>
        <begin position="12"/>
        <end position="38"/>
    </location>
</feature>
<comment type="catalytic activity">
    <reaction evidence="7">
        <text>L-cysteinyl-[protein] + hexadecanoyl-CoA = S-hexadecanoyl-L-cysteinyl-[protein] + CoA</text>
        <dbReference type="Rhea" id="RHEA:36683"/>
        <dbReference type="Rhea" id="RHEA-COMP:10131"/>
        <dbReference type="Rhea" id="RHEA-COMP:11032"/>
        <dbReference type="ChEBI" id="CHEBI:29950"/>
        <dbReference type="ChEBI" id="CHEBI:57287"/>
        <dbReference type="ChEBI" id="CHEBI:57379"/>
        <dbReference type="ChEBI" id="CHEBI:74151"/>
        <dbReference type="EC" id="2.3.1.225"/>
    </reaction>
</comment>
<accession>A0ABD0JEA9</accession>
<comment type="subcellular location">
    <subcellularLocation>
        <location evidence="1">Membrane</location>
        <topology evidence="1">Multi-pass membrane protein</topology>
    </subcellularLocation>
</comment>
<dbReference type="PANTHER" id="PTHR12246">
    <property type="entry name" value="PALMITOYLTRANSFERASE ZDHHC16"/>
    <property type="match status" value="1"/>
</dbReference>
<evidence type="ECO:0000256" key="1">
    <source>
        <dbReference type="ARBA" id="ARBA00004141"/>
    </source>
</evidence>
<dbReference type="EC" id="2.3.1.225" evidence="7"/>
<feature type="domain" description="Palmitoyltransferase DHHC" evidence="8">
    <location>
        <begin position="1"/>
        <end position="90"/>
    </location>
</feature>
<evidence type="ECO:0000256" key="6">
    <source>
        <dbReference type="ARBA" id="ARBA00023315"/>
    </source>
</evidence>
<evidence type="ECO:0000256" key="4">
    <source>
        <dbReference type="ARBA" id="ARBA00022989"/>
    </source>
</evidence>
<evidence type="ECO:0000256" key="5">
    <source>
        <dbReference type="ARBA" id="ARBA00023136"/>
    </source>
</evidence>
<dbReference type="GO" id="GO:0016020">
    <property type="term" value="C:membrane"/>
    <property type="evidence" value="ECO:0007669"/>
    <property type="project" value="UniProtKB-SubCell"/>
</dbReference>
<organism evidence="9 10">
    <name type="scientific">Batillaria attramentaria</name>
    <dbReference type="NCBI Taxonomy" id="370345"/>
    <lineage>
        <taxon>Eukaryota</taxon>
        <taxon>Metazoa</taxon>
        <taxon>Spiralia</taxon>
        <taxon>Lophotrochozoa</taxon>
        <taxon>Mollusca</taxon>
        <taxon>Gastropoda</taxon>
        <taxon>Caenogastropoda</taxon>
        <taxon>Sorbeoconcha</taxon>
        <taxon>Cerithioidea</taxon>
        <taxon>Batillariidae</taxon>
        <taxon>Batillaria</taxon>
    </lineage>
</organism>
<name>A0ABD0JEA9_9CAEN</name>
<protein>
    <recommendedName>
        <fullName evidence="7">Palmitoyltransferase</fullName>
        <ecNumber evidence="7">2.3.1.225</ecNumber>
    </recommendedName>
</protein>
<sequence>INNCVGEYNQKYFIQFLFYVGLASCHAITMVIVAWVLDPGVTKEAKHVKLIHSIVLMIESVLFGMFVMAIGCDQISSILNDETAVEHVKKDGPHRQPKSKMALFQEIFGR</sequence>
<keyword evidence="4 7" id="KW-1133">Transmembrane helix</keyword>
<comment type="domain">
    <text evidence="7">The DHHC domain is required for palmitoyltransferase activity.</text>
</comment>
<evidence type="ECO:0000313" key="10">
    <source>
        <dbReference type="Proteomes" id="UP001519460"/>
    </source>
</evidence>
<evidence type="ECO:0000313" key="9">
    <source>
        <dbReference type="EMBL" id="KAK7471776.1"/>
    </source>
</evidence>
<evidence type="ECO:0000256" key="7">
    <source>
        <dbReference type="RuleBase" id="RU079119"/>
    </source>
</evidence>
<dbReference type="Proteomes" id="UP001519460">
    <property type="component" value="Unassembled WGS sequence"/>
</dbReference>
<evidence type="ECO:0000256" key="3">
    <source>
        <dbReference type="ARBA" id="ARBA00022692"/>
    </source>
</evidence>
<dbReference type="AlphaFoldDB" id="A0ABD0JEA9"/>
<dbReference type="Pfam" id="PF01529">
    <property type="entry name" value="DHHC"/>
    <property type="match status" value="1"/>
</dbReference>
<feature type="non-terminal residue" evidence="9">
    <location>
        <position position="110"/>
    </location>
</feature>
<evidence type="ECO:0000259" key="8">
    <source>
        <dbReference type="Pfam" id="PF01529"/>
    </source>
</evidence>
<feature type="non-terminal residue" evidence="9">
    <location>
        <position position="1"/>
    </location>
</feature>
<reference evidence="9 10" key="1">
    <citation type="journal article" date="2023" name="Sci. Data">
        <title>Genome assembly of the Korean intertidal mud-creeper Batillaria attramentaria.</title>
        <authorList>
            <person name="Patra A.K."/>
            <person name="Ho P.T."/>
            <person name="Jun S."/>
            <person name="Lee S.J."/>
            <person name="Kim Y."/>
            <person name="Won Y.J."/>
        </authorList>
    </citation>
    <scope>NUCLEOTIDE SEQUENCE [LARGE SCALE GENOMIC DNA]</scope>
    <source>
        <strain evidence="9">Wonlab-2016</strain>
    </source>
</reference>
<proteinExistence type="inferred from homology"/>
<dbReference type="EMBL" id="JACVVK020000479">
    <property type="protein sequence ID" value="KAK7471776.1"/>
    <property type="molecule type" value="Genomic_DNA"/>
</dbReference>
<keyword evidence="6 7" id="KW-0012">Acyltransferase</keyword>
<comment type="caution">
    <text evidence="9">The sequence shown here is derived from an EMBL/GenBank/DDBJ whole genome shotgun (WGS) entry which is preliminary data.</text>
</comment>
<dbReference type="InterPro" id="IPR001594">
    <property type="entry name" value="Palmitoyltrfase_DHHC"/>
</dbReference>
<keyword evidence="10" id="KW-1185">Reference proteome</keyword>
<dbReference type="GO" id="GO:0019706">
    <property type="term" value="F:protein-cysteine S-palmitoyltransferase activity"/>
    <property type="evidence" value="ECO:0007669"/>
    <property type="project" value="UniProtKB-EC"/>
</dbReference>
<feature type="transmembrane region" description="Helical" evidence="7">
    <location>
        <begin position="50"/>
        <end position="71"/>
    </location>
</feature>
<gene>
    <name evidence="9" type="ORF">BaRGS_00035598</name>
</gene>
<comment type="similarity">
    <text evidence="7">Belongs to the DHHC palmitoyltransferase family.</text>
</comment>